<evidence type="ECO:0000313" key="1">
    <source>
        <dbReference type="EMBL" id="QQP48607.1"/>
    </source>
</evidence>
<dbReference type="AlphaFoldDB" id="A0A7T8HET1"/>
<name>A0A7T8HET1_CALRO</name>
<dbReference type="Proteomes" id="UP000595437">
    <property type="component" value="Chromosome 6"/>
</dbReference>
<reference evidence="2" key="1">
    <citation type="submission" date="2021-01" db="EMBL/GenBank/DDBJ databases">
        <title>Caligus Genome Assembly.</title>
        <authorList>
            <person name="Gallardo-Escarate C."/>
        </authorList>
    </citation>
    <scope>NUCLEOTIDE SEQUENCE [LARGE SCALE GENOMIC DNA]</scope>
</reference>
<evidence type="ECO:0000313" key="2">
    <source>
        <dbReference type="Proteomes" id="UP000595437"/>
    </source>
</evidence>
<accession>A0A7T8HET1</accession>
<sequence length="100" mass="11833">DSTKLFMDPREYLVFKKSKYTILLILTPFGIRSKGEFYHWRPLPPDHHRCRLLHPVNVSGVLWDLGDILAHYAIILRTELIFGLEKFIIIEDHNDTWVVC</sequence>
<protein>
    <submittedName>
        <fullName evidence="1">Uncharacterized protein</fullName>
    </submittedName>
</protein>
<keyword evidence="2" id="KW-1185">Reference proteome</keyword>
<organism evidence="1 2">
    <name type="scientific">Caligus rogercresseyi</name>
    <name type="common">Sea louse</name>
    <dbReference type="NCBI Taxonomy" id="217165"/>
    <lineage>
        <taxon>Eukaryota</taxon>
        <taxon>Metazoa</taxon>
        <taxon>Ecdysozoa</taxon>
        <taxon>Arthropoda</taxon>
        <taxon>Crustacea</taxon>
        <taxon>Multicrustacea</taxon>
        <taxon>Hexanauplia</taxon>
        <taxon>Copepoda</taxon>
        <taxon>Siphonostomatoida</taxon>
        <taxon>Caligidae</taxon>
        <taxon>Caligus</taxon>
    </lineage>
</organism>
<dbReference type="EMBL" id="CP045895">
    <property type="protein sequence ID" value="QQP48607.1"/>
    <property type="molecule type" value="Genomic_DNA"/>
</dbReference>
<feature type="non-terminal residue" evidence="1">
    <location>
        <position position="1"/>
    </location>
</feature>
<gene>
    <name evidence="1" type="ORF">FKW44_008976</name>
</gene>
<feature type="non-terminal residue" evidence="1">
    <location>
        <position position="100"/>
    </location>
</feature>
<proteinExistence type="predicted"/>